<feature type="transmembrane region" description="Helical" evidence="5">
    <location>
        <begin position="37"/>
        <end position="55"/>
    </location>
</feature>
<dbReference type="PANTHER" id="PTHR32322">
    <property type="entry name" value="INNER MEMBRANE TRANSPORTER"/>
    <property type="match status" value="1"/>
</dbReference>
<dbReference type="PANTHER" id="PTHR32322:SF9">
    <property type="entry name" value="AMINO-ACID METABOLITE EFFLUX PUMP-RELATED"/>
    <property type="match status" value="1"/>
</dbReference>
<dbReference type="SUPFAM" id="SSF103481">
    <property type="entry name" value="Multidrug resistance efflux transporter EmrE"/>
    <property type="match status" value="2"/>
</dbReference>
<organism evidence="7 8">
    <name type="scientific">Candidatus Desulfatibia vada</name>
    <dbReference type="NCBI Taxonomy" id="2841696"/>
    <lineage>
        <taxon>Bacteria</taxon>
        <taxon>Pseudomonadati</taxon>
        <taxon>Thermodesulfobacteriota</taxon>
        <taxon>Desulfobacteria</taxon>
        <taxon>Desulfobacterales</taxon>
        <taxon>Desulfobacterales incertae sedis</taxon>
        <taxon>Candidatus Desulfatibia</taxon>
    </lineage>
</organism>
<dbReference type="Proteomes" id="UP000605201">
    <property type="component" value="Unassembled WGS sequence"/>
</dbReference>
<evidence type="ECO:0000256" key="5">
    <source>
        <dbReference type="SAM" id="Phobius"/>
    </source>
</evidence>
<name>A0A8J6NPL5_9BACT</name>
<dbReference type="InterPro" id="IPR050638">
    <property type="entry name" value="AA-Vitamin_Transporters"/>
</dbReference>
<feature type="domain" description="EamA" evidence="6">
    <location>
        <begin position="5"/>
        <end position="138"/>
    </location>
</feature>
<protein>
    <submittedName>
        <fullName evidence="7">DMT family transporter</fullName>
    </submittedName>
</protein>
<keyword evidence="2 5" id="KW-0812">Transmembrane</keyword>
<gene>
    <name evidence="7" type="ORF">H8D96_04505</name>
</gene>
<evidence type="ECO:0000256" key="2">
    <source>
        <dbReference type="ARBA" id="ARBA00022692"/>
    </source>
</evidence>
<dbReference type="Pfam" id="PF00892">
    <property type="entry name" value="EamA"/>
    <property type="match status" value="2"/>
</dbReference>
<comment type="subcellular location">
    <subcellularLocation>
        <location evidence="1">Membrane</location>
        <topology evidence="1">Multi-pass membrane protein</topology>
    </subcellularLocation>
</comment>
<dbReference type="Gene3D" id="1.10.3730.20">
    <property type="match status" value="1"/>
</dbReference>
<sequence length="290" mass="29890">MDRLIGVLLIAVSASSFGTMAIFARLAYEAGSNPVTVLFLRFTIAAIFMVAIMAAKGMAFPRGRTLITLLCMGGLGYVGLSLAFFTALTMAPAGLVAILLYLYPAFVTLLATIFFKKPVTILKMVALSLTLGGTIFIVGLDGGRGEILGIVLAITAAVLYSIYIIVGSKAISNVDAFAASTTVIIAAGVVFSAIVAVKGVKFPTTSTGWVAVFAIALVSTALAIVTFFAGLKRIDPANASMISTLEPVVTVVLAIIVLGEAITMPKILGGVMILAAVALLAKSETNSDVS</sequence>
<proteinExistence type="predicted"/>
<comment type="caution">
    <text evidence="7">The sequence shown here is derived from an EMBL/GenBank/DDBJ whole genome shotgun (WGS) entry which is preliminary data.</text>
</comment>
<feature type="transmembrane region" description="Helical" evidence="5">
    <location>
        <begin position="94"/>
        <end position="114"/>
    </location>
</feature>
<dbReference type="InterPro" id="IPR037185">
    <property type="entry name" value="EmrE-like"/>
</dbReference>
<evidence type="ECO:0000256" key="4">
    <source>
        <dbReference type="ARBA" id="ARBA00023136"/>
    </source>
</evidence>
<feature type="transmembrane region" description="Helical" evidence="5">
    <location>
        <begin position="67"/>
        <end position="88"/>
    </location>
</feature>
<evidence type="ECO:0000313" key="7">
    <source>
        <dbReference type="EMBL" id="MBC8431161.1"/>
    </source>
</evidence>
<evidence type="ECO:0000259" key="6">
    <source>
        <dbReference type="Pfam" id="PF00892"/>
    </source>
</evidence>
<dbReference type="AlphaFoldDB" id="A0A8J6NPL5"/>
<feature type="transmembrane region" description="Helical" evidence="5">
    <location>
        <begin position="146"/>
        <end position="165"/>
    </location>
</feature>
<feature type="transmembrane region" description="Helical" evidence="5">
    <location>
        <begin position="209"/>
        <end position="231"/>
    </location>
</feature>
<evidence type="ECO:0000256" key="1">
    <source>
        <dbReference type="ARBA" id="ARBA00004141"/>
    </source>
</evidence>
<keyword evidence="4 5" id="KW-0472">Membrane</keyword>
<feature type="transmembrane region" description="Helical" evidence="5">
    <location>
        <begin position="121"/>
        <end position="140"/>
    </location>
</feature>
<feature type="transmembrane region" description="Helical" evidence="5">
    <location>
        <begin position="177"/>
        <end position="197"/>
    </location>
</feature>
<accession>A0A8J6NPL5</accession>
<reference evidence="7 8" key="1">
    <citation type="submission" date="2020-08" db="EMBL/GenBank/DDBJ databases">
        <title>Bridging the membrane lipid divide: bacteria of the FCB group superphylum have the potential to synthesize archaeal ether lipids.</title>
        <authorList>
            <person name="Villanueva L."/>
            <person name="Von Meijenfeldt F.A.B."/>
            <person name="Westbye A.B."/>
            <person name="Yadav S."/>
            <person name="Hopmans E.C."/>
            <person name="Dutilh B.E."/>
            <person name="Sinninghe Damste J.S."/>
        </authorList>
    </citation>
    <scope>NUCLEOTIDE SEQUENCE [LARGE SCALE GENOMIC DNA]</scope>
    <source>
        <strain evidence="7">NIOZ-UU17</strain>
    </source>
</reference>
<dbReference type="EMBL" id="JACNIG010000118">
    <property type="protein sequence ID" value="MBC8431161.1"/>
    <property type="molecule type" value="Genomic_DNA"/>
</dbReference>
<evidence type="ECO:0000256" key="3">
    <source>
        <dbReference type="ARBA" id="ARBA00022989"/>
    </source>
</evidence>
<dbReference type="InterPro" id="IPR000620">
    <property type="entry name" value="EamA_dom"/>
</dbReference>
<keyword evidence="3 5" id="KW-1133">Transmembrane helix</keyword>
<evidence type="ECO:0000313" key="8">
    <source>
        <dbReference type="Proteomes" id="UP000605201"/>
    </source>
</evidence>
<dbReference type="GO" id="GO:0016020">
    <property type="term" value="C:membrane"/>
    <property type="evidence" value="ECO:0007669"/>
    <property type="project" value="UniProtKB-SubCell"/>
</dbReference>
<feature type="domain" description="EamA" evidence="6">
    <location>
        <begin position="148"/>
        <end position="280"/>
    </location>
</feature>